<feature type="compositionally biased region" description="Polar residues" evidence="8">
    <location>
        <begin position="449"/>
        <end position="460"/>
    </location>
</feature>
<dbReference type="GO" id="GO:0000978">
    <property type="term" value="F:RNA polymerase II cis-regulatory region sequence-specific DNA binding"/>
    <property type="evidence" value="ECO:0007669"/>
    <property type="project" value="TreeGrafter"/>
</dbReference>
<dbReference type="SMART" id="SM00412">
    <property type="entry name" value="Cu_FIST"/>
    <property type="match status" value="1"/>
</dbReference>
<gene>
    <name evidence="10" type="ORF">LY89DRAFT_693360</name>
</gene>
<proteinExistence type="predicted"/>
<evidence type="ECO:0000256" key="4">
    <source>
        <dbReference type="ARBA" id="ARBA00023008"/>
    </source>
</evidence>
<keyword evidence="3" id="KW-0862">Zinc</keyword>
<name>A0A194XSF2_MOLSC</name>
<dbReference type="GO" id="GO:0045944">
    <property type="term" value="P:positive regulation of transcription by RNA polymerase II"/>
    <property type="evidence" value="ECO:0007669"/>
    <property type="project" value="TreeGrafter"/>
</dbReference>
<dbReference type="SMART" id="SM01090">
    <property type="entry name" value="Copper-fist"/>
    <property type="match status" value="1"/>
</dbReference>
<dbReference type="InParanoid" id="A0A194XSF2"/>
<evidence type="ECO:0000256" key="8">
    <source>
        <dbReference type="SAM" id="MobiDB-lite"/>
    </source>
</evidence>
<keyword evidence="6" id="KW-0804">Transcription</keyword>
<dbReference type="Pfam" id="PF00649">
    <property type="entry name" value="Copper-fist"/>
    <property type="match status" value="1"/>
</dbReference>
<comment type="subcellular location">
    <subcellularLocation>
        <location evidence="1">Nucleus</location>
    </subcellularLocation>
</comment>
<dbReference type="InterPro" id="IPR001083">
    <property type="entry name" value="Cu_fist_DNA-bd_dom"/>
</dbReference>
<keyword evidence="7" id="KW-0539">Nucleus</keyword>
<dbReference type="Proteomes" id="UP000070700">
    <property type="component" value="Unassembled WGS sequence"/>
</dbReference>
<dbReference type="PANTHER" id="PTHR28088:SF5">
    <property type="entry name" value="TRANSCRIPTIONAL ACTIVATOR HAA1-RELATED"/>
    <property type="match status" value="1"/>
</dbReference>
<dbReference type="PANTHER" id="PTHR28088">
    <property type="entry name" value="TRANSCRIPTIONAL ACTIVATOR HAA1-RELATED"/>
    <property type="match status" value="1"/>
</dbReference>
<dbReference type="GO" id="GO:0006879">
    <property type="term" value="P:intracellular iron ion homeostasis"/>
    <property type="evidence" value="ECO:0007669"/>
    <property type="project" value="TreeGrafter"/>
</dbReference>
<dbReference type="STRING" id="149040.A0A194XSF2"/>
<dbReference type="GO" id="GO:0005507">
    <property type="term" value="F:copper ion binding"/>
    <property type="evidence" value="ECO:0007669"/>
    <property type="project" value="InterPro"/>
</dbReference>
<dbReference type="RefSeq" id="XP_018077426.1">
    <property type="nucleotide sequence ID" value="XM_018216629.1"/>
</dbReference>
<dbReference type="InterPro" id="IPR051763">
    <property type="entry name" value="Copper_Homeo_Regul"/>
</dbReference>
<protein>
    <recommendedName>
        <fullName evidence="9">Copper-fist domain-containing protein</fullName>
    </recommendedName>
</protein>
<organism evidence="10 11">
    <name type="scientific">Mollisia scopiformis</name>
    <name type="common">Conifer needle endophyte fungus</name>
    <name type="synonym">Phialocephala scopiformis</name>
    <dbReference type="NCBI Taxonomy" id="149040"/>
    <lineage>
        <taxon>Eukaryota</taxon>
        <taxon>Fungi</taxon>
        <taxon>Dikarya</taxon>
        <taxon>Ascomycota</taxon>
        <taxon>Pezizomycotina</taxon>
        <taxon>Leotiomycetes</taxon>
        <taxon>Helotiales</taxon>
        <taxon>Mollisiaceae</taxon>
        <taxon>Mollisia</taxon>
    </lineage>
</organism>
<dbReference type="EMBL" id="KQ947405">
    <property type="protein sequence ID" value="KUJ23071.1"/>
    <property type="molecule type" value="Genomic_DNA"/>
</dbReference>
<keyword evidence="2" id="KW-0479">Metal-binding</keyword>
<dbReference type="GO" id="GO:0005634">
    <property type="term" value="C:nucleus"/>
    <property type="evidence" value="ECO:0007669"/>
    <property type="project" value="UniProtKB-SubCell"/>
</dbReference>
<keyword evidence="4" id="KW-0186">Copper</keyword>
<reference evidence="10 11" key="1">
    <citation type="submission" date="2015-10" db="EMBL/GenBank/DDBJ databases">
        <title>Full genome of DAOMC 229536 Phialocephala scopiformis, a fungal endophyte of spruce producing the potent anti-insectan compound rugulosin.</title>
        <authorList>
            <consortium name="DOE Joint Genome Institute"/>
            <person name="Walker A.K."/>
            <person name="Frasz S.L."/>
            <person name="Seifert K.A."/>
            <person name="Miller J.D."/>
            <person name="Mondo S.J."/>
            <person name="Labutti K."/>
            <person name="Lipzen A."/>
            <person name="Dockter R."/>
            <person name="Kennedy M."/>
            <person name="Grigoriev I.V."/>
            <person name="Spatafora J.W."/>
        </authorList>
    </citation>
    <scope>NUCLEOTIDE SEQUENCE [LARGE SCALE GENOMIC DNA]</scope>
    <source>
        <strain evidence="10 11">CBS 120377</strain>
    </source>
</reference>
<evidence type="ECO:0000256" key="7">
    <source>
        <dbReference type="ARBA" id="ARBA00023242"/>
    </source>
</evidence>
<dbReference type="PRINTS" id="PR00617">
    <property type="entry name" value="COPPERFIST"/>
</dbReference>
<evidence type="ECO:0000259" key="9">
    <source>
        <dbReference type="PROSITE" id="PS50073"/>
    </source>
</evidence>
<dbReference type="GO" id="GO:0000981">
    <property type="term" value="F:DNA-binding transcription factor activity, RNA polymerase II-specific"/>
    <property type="evidence" value="ECO:0007669"/>
    <property type="project" value="TreeGrafter"/>
</dbReference>
<evidence type="ECO:0000256" key="2">
    <source>
        <dbReference type="ARBA" id="ARBA00022723"/>
    </source>
</evidence>
<dbReference type="KEGG" id="psco:LY89DRAFT_693360"/>
<dbReference type="AlphaFoldDB" id="A0A194XSF2"/>
<evidence type="ECO:0000313" key="11">
    <source>
        <dbReference type="Proteomes" id="UP000070700"/>
    </source>
</evidence>
<dbReference type="Gene3D" id="3.90.430.10">
    <property type="entry name" value="Copper fist DNA-binding domain"/>
    <property type="match status" value="1"/>
</dbReference>
<feature type="region of interest" description="Disordered" evidence="8">
    <location>
        <begin position="100"/>
        <end position="130"/>
    </location>
</feature>
<keyword evidence="5" id="KW-0805">Transcription regulation</keyword>
<dbReference type="SUPFAM" id="SSF57879">
    <property type="entry name" value="Zinc domain conserved in yeast copper-regulated transcription factors"/>
    <property type="match status" value="1"/>
</dbReference>
<evidence type="ECO:0000256" key="6">
    <source>
        <dbReference type="ARBA" id="ARBA00023163"/>
    </source>
</evidence>
<dbReference type="GeneID" id="28826355"/>
<evidence type="ECO:0000256" key="5">
    <source>
        <dbReference type="ARBA" id="ARBA00023015"/>
    </source>
</evidence>
<accession>A0A194XSF2</accession>
<evidence type="ECO:0000256" key="1">
    <source>
        <dbReference type="ARBA" id="ARBA00004123"/>
    </source>
</evidence>
<dbReference type="FunFam" id="3.90.430.10:FF:000001">
    <property type="entry name" value="Copper fist DNA-binding protein"/>
    <property type="match status" value="1"/>
</dbReference>
<dbReference type="OrthoDB" id="5600085at2759"/>
<dbReference type="GO" id="GO:0006878">
    <property type="term" value="P:intracellular copper ion homeostasis"/>
    <property type="evidence" value="ECO:0007669"/>
    <property type="project" value="TreeGrafter"/>
</dbReference>
<dbReference type="InterPro" id="IPR036395">
    <property type="entry name" value="Cu_fist_DNA-bd_dom_sf"/>
</dbReference>
<dbReference type="PROSITE" id="PS50073">
    <property type="entry name" value="COPPER_FIST_2"/>
    <property type="match status" value="1"/>
</dbReference>
<sequence>MLIKGEKYACEACVRGHRVSNCQHSDRPLQHINKKGRPVSQCTHCRTLRKSRSAHVRCDCGGEKAHNKGACTHDSGDSQDNCCCSHGARCSCALKKEHLDPVPESDSDETSSSSATTNEKRRPRALTAQSETGLTIFTNGHHKPIHKHNNMAHKCGLPYVVPRAHSIHGPSPAGMANRSVDNLPHTSTIDALHSDSHIKDSMVSAQQEQRMVKSEHGSPLLSPISNLDQLNGQLPPLDLSSIPADFYSLQNIDGFSSIPDHEQPMFSAGLSSASIDWSHYDGLDFNSDNFGASSYSQAPSFTGFDFSSIDQPALTTTSTSGEISEVEDFVPLNDNTGSRPSLLNQQYGSDFDTSDFGGDIDGYRLSTASSYIGMPQAQMLASNNLDALDMDSFLKGAATSNGFPTGNHGLPMTNYSEEGKVGQTSSPFDEGTNYQLLDDEDTFWMNGTYPSSGIPQNTGRSEMPEENVWAQ</sequence>
<keyword evidence="11" id="KW-1185">Reference proteome</keyword>
<feature type="domain" description="Copper-fist" evidence="9">
    <location>
        <begin position="1"/>
        <end position="39"/>
    </location>
</feature>
<evidence type="ECO:0000256" key="3">
    <source>
        <dbReference type="ARBA" id="ARBA00022833"/>
    </source>
</evidence>
<evidence type="ECO:0000313" key="10">
    <source>
        <dbReference type="EMBL" id="KUJ23071.1"/>
    </source>
</evidence>
<feature type="region of interest" description="Disordered" evidence="8">
    <location>
        <begin position="449"/>
        <end position="471"/>
    </location>
</feature>